<organism evidence="1">
    <name type="scientific">Anguilla anguilla</name>
    <name type="common">European freshwater eel</name>
    <name type="synonym">Muraena anguilla</name>
    <dbReference type="NCBI Taxonomy" id="7936"/>
    <lineage>
        <taxon>Eukaryota</taxon>
        <taxon>Metazoa</taxon>
        <taxon>Chordata</taxon>
        <taxon>Craniata</taxon>
        <taxon>Vertebrata</taxon>
        <taxon>Euteleostomi</taxon>
        <taxon>Actinopterygii</taxon>
        <taxon>Neopterygii</taxon>
        <taxon>Teleostei</taxon>
        <taxon>Anguilliformes</taxon>
        <taxon>Anguillidae</taxon>
        <taxon>Anguilla</taxon>
    </lineage>
</organism>
<reference evidence="1" key="2">
    <citation type="journal article" date="2015" name="Fish Shellfish Immunol.">
        <title>Early steps in the European eel (Anguilla anguilla)-Vibrio vulnificus interaction in the gills: Role of the RtxA13 toxin.</title>
        <authorList>
            <person name="Callol A."/>
            <person name="Pajuelo D."/>
            <person name="Ebbesson L."/>
            <person name="Teles M."/>
            <person name="MacKenzie S."/>
            <person name="Amaro C."/>
        </authorList>
    </citation>
    <scope>NUCLEOTIDE SEQUENCE</scope>
</reference>
<dbReference type="EMBL" id="GBXM01067651">
    <property type="protein sequence ID" value="JAH40926.1"/>
    <property type="molecule type" value="Transcribed_RNA"/>
</dbReference>
<accession>A0A0E9SI00</accession>
<protein>
    <submittedName>
        <fullName evidence="1">Uncharacterized protein</fullName>
    </submittedName>
</protein>
<proteinExistence type="predicted"/>
<evidence type="ECO:0000313" key="1">
    <source>
        <dbReference type="EMBL" id="JAH40926.1"/>
    </source>
</evidence>
<dbReference type="AlphaFoldDB" id="A0A0E9SI00"/>
<reference evidence="1" key="1">
    <citation type="submission" date="2014-11" db="EMBL/GenBank/DDBJ databases">
        <authorList>
            <person name="Amaro Gonzalez C."/>
        </authorList>
    </citation>
    <scope>NUCLEOTIDE SEQUENCE</scope>
</reference>
<name>A0A0E9SI00_ANGAN</name>
<sequence length="47" mass="5469">MSFFALVFPRTLQQGTETRGLQKTHIFPDLHVKSEHGLAFYHMRPTP</sequence>